<dbReference type="AlphaFoldDB" id="L8WSR4"/>
<comment type="caution">
    <text evidence="2">The sequence shown here is derived from an EMBL/GenBank/DDBJ whole genome shotgun (WGS) entry which is preliminary data.</text>
</comment>
<evidence type="ECO:0000313" key="3">
    <source>
        <dbReference type="Proteomes" id="UP000011668"/>
    </source>
</evidence>
<name>L8WSR4_THACA</name>
<protein>
    <submittedName>
        <fullName evidence="2">Uncharacterized protein</fullName>
    </submittedName>
</protein>
<keyword evidence="1" id="KW-0732">Signal</keyword>
<feature type="chain" id="PRO_5003997493" evidence="1">
    <location>
        <begin position="29"/>
        <end position="145"/>
    </location>
</feature>
<dbReference type="HOGENOM" id="CLU_1788122_0_0_1"/>
<dbReference type="Proteomes" id="UP000011668">
    <property type="component" value="Unassembled WGS sequence"/>
</dbReference>
<organism evidence="2 3">
    <name type="scientific">Thanatephorus cucumeris (strain AG1-IA)</name>
    <name type="common">Rice sheath blight fungus</name>
    <name type="synonym">Rhizoctonia solani</name>
    <dbReference type="NCBI Taxonomy" id="983506"/>
    <lineage>
        <taxon>Eukaryota</taxon>
        <taxon>Fungi</taxon>
        <taxon>Dikarya</taxon>
        <taxon>Basidiomycota</taxon>
        <taxon>Agaricomycotina</taxon>
        <taxon>Agaricomycetes</taxon>
        <taxon>Cantharellales</taxon>
        <taxon>Ceratobasidiaceae</taxon>
        <taxon>Rhizoctonia</taxon>
        <taxon>Rhizoctonia solani AG-1</taxon>
    </lineage>
</organism>
<evidence type="ECO:0000313" key="2">
    <source>
        <dbReference type="EMBL" id="ELU41171.1"/>
    </source>
</evidence>
<keyword evidence="3" id="KW-1185">Reference proteome</keyword>
<feature type="signal peptide" evidence="1">
    <location>
        <begin position="1"/>
        <end position="28"/>
    </location>
</feature>
<proteinExistence type="predicted"/>
<evidence type="ECO:0000256" key="1">
    <source>
        <dbReference type="SAM" id="SignalP"/>
    </source>
</evidence>
<accession>L8WSR4</accession>
<gene>
    <name evidence="2" type="ORF">AG1IA_04814</name>
</gene>
<sequence length="145" mass="16833">MLVTLWARSTARRLGQISILLFASTLHAWELGWDVCGIGNARQLGSEEIFRTSRYEIRKPFTPGRNCHAERRALYRLISAIEMLRLTVPERGMSTCADTSRCMQGYFVQYYEKYISRVTSTYCIYNRLKSNITKSIDYAFIHVDS</sequence>
<dbReference type="EMBL" id="AFRT01001117">
    <property type="protein sequence ID" value="ELU41171.1"/>
    <property type="molecule type" value="Genomic_DNA"/>
</dbReference>
<reference evidence="2 3" key="1">
    <citation type="journal article" date="2013" name="Nat. Commun.">
        <title>The evolution and pathogenic mechanisms of the rice sheath blight pathogen.</title>
        <authorList>
            <person name="Zheng A."/>
            <person name="Lin R."/>
            <person name="Xu L."/>
            <person name="Qin P."/>
            <person name="Tang C."/>
            <person name="Ai P."/>
            <person name="Zhang D."/>
            <person name="Liu Y."/>
            <person name="Sun Z."/>
            <person name="Feng H."/>
            <person name="Wang Y."/>
            <person name="Chen Y."/>
            <person name="Liang X."/>
            <person name="Fu R."/>
            <person name="Li Q."/>
            <person name="Zhang J."/>
            <person name="Yu X."/>
            <person name="Xie Z."/>
            <person name="Ding L."/>
            <person name="Guan P."/>
            <person name="Tang J."/>
            <person name="Liang Y."/>
            <person name="Wang S."/>
            <person name="Deng Q."/>
            <person name="Li S."/>
            <person name="Zhu J."/>
            <person name="Wang L."/>
            <person name="Liu H."/>
            <person name="Li P."/>
        </authorList>
    </citation>
    <scope>NUCLEOTIDE SEQUENCE [LARGE SCALE GENOMIC DNA]</scope>
    <source>
        <strain evidence="3">AG-1 IA</strain>
    </source>
</reference>